<protein>
    <submittedName>
        <fullName evidence="1">Uncharacterized protein</fullName>
    </submittedName>
</protein>
<name>A0A172QT13_9CORY</name>
<organism evidence="1 2">
    <name type="scientific">Corynebacterium crudilactis</name>
    <dbReference type="NCBI Taxonomy" id="1652495"/>
    <lineage>
        <taxon>Bacteria</taxon>
        <taxon>Bacillati</taxon>
        <taxon>Actinomycetota</taxon>
        <taxon>Actinomycetes</taxon>
        <taxon>Mycobacteriales</taxon>
        <taxon>Corynebacteriaceae</taxon>
        <taxon>Corynebacterium</taxon>
    </lineage>
</organism>
<dbReference type="OrthoDB" id="4773831at2"/>
<proteinExistence type="predicted"/>
<dbReference type="KEGG" id="ccjz:ccrud_06290"/>
<sequence>MEYFSSVDLLSDLELLRKNEGATASRMAIAGAVSMALGDPDEDAQIKVERLISAIQSLDRNQAEVLMFAFGLSPETAGAKNLKARREIYGARVQRGIDTVAAREKPALEQLRIQLLTGWYPASPIPGRVPELHNSVINEYVSVTTIVADGRWMESRHQYRMLALFDKADYYAISTSYPMQTTSYNGWRSEQWQTEGGFQLRFFPPEPMRRGNFYDLQFKLEAPPGDPDDLGAVQVISEESLAFHERTLQSKFEVVFVGRKPELVFRYRGLTSTERPGRPRSDNIIDFEERTSVVAQFHDLYGGLFAGLAWKW</sequence>
<dbReference type="AlphaFoldDB" id="A0A172QT13"/>
<dbReference type="RefSeq" id="WP_066565354.1">
    <property type="nucleotide sequence ID" value="NZ_CP015622.1"/>
</dbReference>
<dbReference type="STRING" id="1652495.ccrud_06290"/>
<keyword evidence="2" id="KW-1185">Reference proteome</keyword>
<gene>
    <name evidence="1" type="ORF">ccrud_06290</name>
</gene>
<evidence type="ECO:0000313" key="1">
    <source>
        <dbReference type="EMBL" id="ANE03857.1"/>
    </source>
</evidence>
<accession>A0A172QT13</accession>
<evidence type="ECO:0000313" key="2">
    <source>
        <dbReference type="Proteomes" id="UP000076929"/>
    </source>
</evidence>
<reference evidence="1 2" key="1">
    <citation type="submission" date="2016-05" db="EMBL/GenBank/DDBJ databases">
        <title>Complete genome sequence of Corynebacterium crudilactis, a new Corynebacterium species isolated from raw cow's milk.</title>
        <authorList>
            <person name="Christian R."/>
            <person name="Zimmermann J."/>
            <person name="Lipski A."/>
            <person name="Kalinowski J."/>
        </authorList>
    </citation>
    <scope>NUCLEOTIDE SEQUENCE [LARGE SCALE GENOMIC DNA]</scope>
    <source>
        <strain evidence="1 2">JZ16</strain>
    </source>
</reference>
<dbReference type="EMBL" id="CP015622">
    <property type="protein sequence ID" value="ANE03857.1"/>
    <property type="molecule type" value="Genomic_DNA"/>
</dbReference>
<dbReference type="Proteomes" id="UP000076929">
    <property type="component" value="Chromosome"/>
</dbReference>